<evidence type="ECO:0000259" key="5">
    <source>
        <dbReference type="PROSITE" id="PS50931"/>
    </source>
</evidence>
<evidence type="ECO:0000256" key="3">
    <source>
        <dbReference type="ARBA" id="ARBA00023125"/>
    </source>
</evidence>
<dbReference type="Gene3D" id="1.10.10.10">
    <property type="entry name" value="Winged helix-like DNA-binding domain superfamily/Winged helix DNA-binding domain"/>
    <property type="match status" value="1"/>
</dbReference>
<evidence type="ECO:0000256" key="1">
    <source>
        <dbReference type="ARBA" id="ARBA00009437"/>
    </source>
</evidence>
<dbReference type="InterPro" id="IPR000847">
    <property type="entry name" value="LysR_HTH_N"/>
</dbReference>
<dbReference type="Pfam" id="PF03466">
    <property type="entry name" value="LysR_substrate"/>
    <property type="match status" value="1"/>
</dbReference>
<reference evidence="7" key="1">
    <citation type="submission" date="2016-09" db="EMBL/GenBank/DDBJ databases">
        <authorList>
            <person name="Varghese N."/>
            <person name="Submissions S."/>
        </authorList>
    </citation>
    <scope>NUCLEOTIDE SEQUENCE [LARGE SCALE GENOMIC DNA]</scope>
    <source>
        <strain evidence="7">ANC 3699</strain>
    </source>
</reference>
<dbReference type="SUPFAM" id="SSF46785">
    <property type="entry name" value="Winged helix' DNA-binding domain"/>
    <property type="match status" value="1"/>
</dbReference>
<dbReference type="Proteomes" id="UP000242317">
    <property type="component" value="Unassembled WGS sequence"/>
</dbReference>
<dbReference type="Gene3D" id="3.40.190.10">
    <property type="entry name" value="Periplasmic binding protein-like II"/>
    <property type="match status" value="2"/>
</dbReference>
<keyword evidence="4" id="KW-0804">Transcription</keyword>
<feature type="domain" description="HTH lysR-type" evidence="5">
    <location>
        <begin position="1"/>
        <end position="60"/>
    </location>
</feature>
<evidence type="ECO:0000313" key="6">
    <source>
        <dbReference type="EMBL" id="SDC40813.1"/>
    </source>
</evidence>
<dbReference type="InterPro" id="IPR036390">
    <property type="entry name" value="WH_DNA-bd_sf"/>
</dbReference>
<sequence>MKSSIEELIAFVTIVDSGAIVCAAAQLDQTTSGVSRALQRLESKLGVTLLERTTRKISLTQEGQIFLEKARQILRDLEAAEDALQTFDQEISGLIRIDSATPFILHVVAPLIQEFMQLYPAIEIEMNSNDQVIDLLEQRTDVAFRFGQLQDSSLHAKLLCRSRLYIVASPEYLAKHGYPESPNVLDQHQLIGFSKVPALNTWPLKVDERALTIHAKLKASNGETVRQLTLMGNGISCLSQFLVSKDIKQGRLVTLFEDEITAHHQNIHAVYYQQDHLPKRVRIFIEFLAEKLKKYRES</sequence>
<dbReference type="RefSeq" id="WP_092619640.1">
    <property type="nucleotide sequence ID" value="NZ_FMYK01000005.1"/>
</dbReference>
<organism evidence="6 7">
    <name type="scientific">Acinetobacter marinus</name>
    <dbReference type="NCBI Taxonomy" id="281375"/>
    <lineage>
        <taxon>Bacteria</taxon>
        <taxon>Pseudomonadati</taxon>
        <taxon>Pseudomonadota</taxon>
        <taxon>Gammaproteobacteria</taxon>
        <taxon>Moraxellales</taxon>
        <taxon>Moraxellaceae</taxon>
        <taxon>Acinetobacter</taxon>
    </lineage>
</organism>
<proteinExistence type="inferred from homology"/>
<dbReference type="SUPFAM" id="SSF53850">
    <property type="entry name" value="Periplasmic binding protein-like II"/>
    <property type="match status" value="1"/>
</dbReference>
<evidence type="ECO:0000256" key="2">
    <source>
        <dbReference type="ARBA" id="ARBA00023015"/>
    </source>
</evidence>
<dbReference type="OrthoDB" id="9786526at2"/>
<dbReference type="InterPro" id="IPR036388">
    <property type="entry name" value="WH-like_DNA-bd_sf"/>
</dbReference>
<dbReference type="InterPro" id="IPR058163">
    <property type="entry name" value="LysR-type_TF_proteobact-type"/>
</dbReference>
<dbReference type="PANTHER" id="PTHR30537:SF20">
    <property type="entry name" value="TRANSCRIPTIONAL REGULATORY PROTEIN"/>
    <property type="match status" value="1"/>
</dbReference>
<evidence type="ECO:0000256" key="4">
    <source>
        <dbReference type="ARBA" id="ARBA00023163"/>
    </source>
</evidence>
<keyword evidence="7" id="KW-1185">Reference proteome</keyword>
<dbReference type="GO" id="GO:0003700">
    <property type="term" value="F:DNA-binding transcription factor activity"/>
    <property type="evidence" value="ECO:0007669"/>
    <property type="project" value="InterPro"/>
</dbReference>
<dbReference type="PANTHER" id="PTHR30537">
    <property type="entry name" value="HTH-TYPE TRANSCRIPTIONAL REGULATOR"/>
    <property type="match status" value="1"/>
</dbReference>
<dbReference type="FunFam" id="1.10.10.10:FF:000001">
    <property type="entry name" value="LysR family transcriptional regulator"/>
    <property type="match status" value="1"/>
</dbReference>
<gene>
    <name evidence="6" type="ORF">SAMN05421749_10515</name>
</gene>
<protein>
    <submittedName>
        <fullName evidence="6">Transcriptional regulator, LysR family</fullName>
    </submittedName>
</protein>
<keyword evidence="2" id="KW-0805">Transcription regulation</keyword>
<dbReference type="EMBL" id="FMYK01000005">
    <property type="protein sequence ID" value="SDC40813.1"/>
    <property type="molecule type" value="Genomic_DNA"/>
</dbReference>
<evidence type="ECO:0000313" key="7">
    <source>
        <dbReference type="Proteomes" id="UP000242317"/>
    </source>
</evidence>
<dbReference type="GO" id="GO:0006351">
    <property type="term" value="P:DNA-templated transcription"/>
    <property type="evidence" value="ECO:0007669"/>
    <property type="project" value="TreeGrafter"/>
</dbReference>
<dbReference type="AlphaFoldDB" id="A0A1G6LCF3"/>
<accession>A0A1G6LCF3</accession>
<comment type="similarity">
    <text evidence="1">Belongs to the LysR transcriptional regulatory family.</text>
</comment>
<name>A0A1G6LCF3_9GAMM</name>
<dbReference type="InterPro" id="IPR005119">
    <property type="entry name" value="LysR_subst-bd"/>
</dbReference>
<dbReference type="PROSITE" id="PS50931">
    <property type="entry name" value="HTH_LYSR"/>
    <property type="match status" value="1"/>
</dbReference>
<dbReference type="Pfam" id="PF00126">
    <property type="entry name" value="HTH_1"/>
    <property type="match status" value="1"/>
</dbReference>
<keyword evidence="3" id="KW-0238">DNA-binding</keyword>
<dbReference type="GO" id="GO:0043565">
    <property type="term" value="F:sequence-specific DNA binding"/>
    <property type="evidence" value="ECO:0007669"/>
    <property type="project" value="TreeGrafter"/>
</dbReference>